<feature type="transmembrane region" description="Helical" evidence="4">
    <location>
        <begin position="15"/>
        <end position="35"/>
    </location>
</feature>
<dbReference type="PANTHER" id="PTHR43280">
    <property type="entry name" value="ARAC-FAMILY TRANSCRIPTIONAL REGULATOR"/>
    <property type="match status" value="1"/>
</dbReference>
<feature type="non-terminal residue" evidence="6">
    <location>
        <position position="1"/>
    </location>
</feature>
<proteinExistence type="predicted"/>
<dbReference type="PANTHER" id="PTHR43280:SF29">
    <property type="entry name" value="ARAC-FAMILY TRANSCRIPTIONAL REGULATOR"/>
    <property type="match status" value="1"/>
</dbReference>
<comment type="caution">
    <text evidence="6">The sequence shown here is derived from an EMBL/GenBank/DDBJ whole genome shotgun (WGS) entry which is preliminary data.</text>
</comment>
<dbReference type="RefSeq" id="WP_212192555.1">
    <property type="nucleotide sequence ID" value="NZ_JAGTAR010000033.1"/>
</dbReference>
<feature type="transmembrane region" description="Helical" evidence="4">
    <location>
        <begin position="79"/>
        <end position="102"/>
    </location>
</feature>
<evidence type="ECO:0000256" key="4">
    <source>
        <dbReference type="SAM" id="Phobius"/>
    </source>
</evidence>
<evidence type="ECO:0000256" key="3">
    <source>
        <dbReference type="ARBA" id="ARBA00023163"/>
    </source>
</evidence>
<feature type="transmembrane region" description="Helical" evidence="4">
    <location>
        <begin position="47"/>
        <end position="67"/>
    </location>
</feature>
<gene>
    <name evidence="6" type="ORF">KDU71_18315</name>
</gene>
<keyword evidence="3" id="KW-0804">Transcription</keyword>
<keyword evidence="2" id="KW-0238">DNA-binding</keyword>
<feature type="transmembrane region" description="Helical" evidence="4">
    <location>
        <begin position="122"/>
        <end position="142"/>
    </location>
</feature>
<feature type="transmembrane region" description="Helical" evidence="4">
    <location>
        <begin position="200"/>
        <end position="223"/>
    </location>
</feature>
<keyword evidence="1" id="KW-0805">Transcription regulation</keyword>
<dbReference type="Gene3D" id="1.10.10.60">
    <property type="entry name" value="Homeodomain-like"/>
    <property type="match status" value="2"/>
</dbReference>
<keyword evidence="4" id="KW-0812">Transmembrane</keyword>
<dbReference type="Proteomes" id="UP000679220">
    <property type="component" value="Unassembled WGS sequence"/>
</dbReference>
<keyword evidence="4" id="KW-1133">Transmembrane helix</keyword>
<dbReference type="InterPro" id="IPR020449">
    <property type="entry name" value="Tscrpt_reg_AraC-type_HTH"/>
</dbReference>
<dbReference type="InterPro" id="IPR018060">
    <property type="entry name" value="HTH_AraC"/>
</dbReference>
<protein>
    <submittedName>
        <fullName evidence="6">AraC family transcriptional regulator</fullName>
    </submittedName>
</protein>
<feature type="domain" description="HTH araC/xylS-type" evidence="5">
    <location>
        <begin position="254"/>
        <end position="355"/>
    </location>
</feature>
<evidence type="ECO:0000256" key="2">
    <source>
        <dbReference type="ARBA" id="ARBA00023125"/>
    </source>
</evidence>
<keyword evidence="7" id="KW-1185">Reference proteome</keyword>
<dbReference type="SUPFAM" id="SSF46689">
    <property type="entry name" value="Homeodomain-like"/>
    <property type="match status" value="1"/>
</dbReference>
<evidence type="ECO:0000313" key="6">
    <source>
        <dbReference type="EMBL" id="MBR8537530.1"/>
    </source>
</evidence>
<dbReference type="GO" id="GO:0003700">
    <property type="term" value="F:DNA-binding transcription factor activity"/>
    <property type="evidence" value="ECO:0007669"/>
    <property type="project" value="InterPro"/>
</dbReference>
<reference evidence="6" key="1">
    <citation type="journal article" date="2018" name="Int. J. Syst. Evol. Microbiol.">
        <title>Carboxylicivirga sediminis sp. nov., isolated from coastal sediment.</title>
        <authorList>
            <person name="Wang F.Q."/>
            <person name="Ren L.H."/>
            <person name="Zou R.J."/>
            <person name="Sun Y.Z."/>
            <person name="Liu X.J."/>
            <person name="Jiang F."/>
            <person name="Liu L.J."/>
        </authorList>
    </citation>
    <scope>NUCLEOTIDE SEQUENCE</scope>
    <source>
        <strain evidence="6">JR1</strain>
    </source>
</reference>
<dbReference type="SMART" id="SM00342">
    <property type="entry name" value="HTH_ARAC"/>
    <property type="match status" value="1"/>
</dbReference>
<feature type="transmembrane region" description="Helical" evidence="4">
    <location>
        <begin position="163"/>
        <end position="180"/>
    </location>
</feature>
<sequence length="357" mass="41691">IGLILILAKKEHRNLPNLIFAILMVNLTIFNSLTLFKNIGWFESYPYLFAIRVPNELLFGPFLYMYFMQLAKRRIDFSLKFFSHLYILGLSLLLVIPLLIFYKTPFGHNPWMDRYFEYYQLIGTEIVSIQFVVYSFIVYTRLKKKGFMELAKEHPVWSAHFRYIRLISILLIVHGLTRLLEVNLGLYHASFQKYFEFGNVLIYSAVGLIFTYSLISNPVVLHYDTSLFNLSGKKKKEGTSLEKEEALYYMSKLNKHMELARPYLNPDLSVQELAEQVKLTARIISEVVNNVIGQNFNDYINNYRIEEYKRLCADASKAHYTVLALGYEAGFKSKTTFNTAFKKFTGKTPSEYRKATS</sequence>
<evidence type="ECO:0000313" key="7">
    <source>
        <dbReference type="Proteomes" id="UP000679220"/>
    </source>
</evidence>
<dbReference type="Pfam" id="PF12833">
    <property type="entry name" value="HTH_18"/>
    <property type="match status" value="1"/>
</dbReference>
<dbReference type="PROSITE" id="PS01124">
    <property type="entry name" value="HTH_ARAC_FAMILY_2"/>
    <property type="match status" value="1"/>
</dbReference>
<keyword evidence="4" id="KW-0472">Membrane</keyword>
<dbReference type="InterPro" id="IPR009057">
    <property type="entry name" value="Homeodomain-like_sf"/>
</dbReference>
<dbReference type="PRINTS" id="PR00032">
    <property type="entry name" value="HTHARAC"/>
</dbReference>
<organism evidence="6 7">
    <name type="scientific">Carboxylicivirga sediminis</name>
    <dbReference type="NCBI Taxonomy" id="2006564"/>
    <lineage>
        <taxon>Bacteria</taxon>
        <taxon>Pseudomonadati</taxon>
        <taxon>Bacteroidota</taxon>
        <taxon>Bacteroidia</taxon>
        <taxon>Marinilabiliales</taxon>
        <taxon>Marinilabiliaceae</taxon>
        <taxon>Carboxylicivirga</taxon>
    </lineage>
</organism>
<name>A0A941FA91_9BACT</name>
<dbReference type="AlphaFoldDB" id="A0A941FA91"/>
<accession>A0A941FA91</accession>
<dbReference type="EMBL" id="JAGTAR010000033">
    <property type="protein sequence ID" value="MBR8537530.1"/>
    <property type="molecule type" value="Genomic_DNA"/>
</dbReference>
<dbReference type="GO" id="GO:0043565">
    <property type="term" value="F:sequence-specific DNA binding"/>
    <property type="evidence" value="ECO:0007669"/>
    <property type="project" value="InterPro"/>
</dbReference>
<reference evidence="6" key="2">
    <citation type="submission" date="2021-04" db="EMBL/GenBank/DDBJ databases">
        <authorList>
            <person name="Zhang T."/>
            <person name="Zhang Y."/>
            <person name="Lu D."/>
            <person name="Zuo D."/>
            <person name="Du Z."/>
        </authorList>
    </citation>
    <scope>NUCLEOTIDE SEQUENCE</scope>
    <source>
        <strain evidence="6">JR1</strain>
    </source>
</reference>
<evidence type="ECO:0000259" key="5">
    <source>
        <dbReference type="PROSITE" id="PS01124"/>
    </source>
</evidence>
<evidence type="ECO:0000256" key="1">
    <source>
        <dbReference type="ARBA" id="ARBA00023015"/>
    </source>
</evidence>